<dbReference type="PANTHER" id="PTHR48046">
    <property type="entry name" value="UDP-GLYCOSYLTRANSFERASE 72E1"/>
    <property type="match status" value="1"/>
</dbReference>
<proteinExistence type="inferred from homology"/>
<dbReference type="SUPFAM" id="SSF53756">
    <property type="entry name" value="UDP-Glycosyltransferase/glycogen phosphorylase"/>
    <property type="match status" value="1"/>
</dbReference>
<dbReference type="Proteomes" id="UP001408789">
    <property type="component" value="Unassembled WGS sequence"/>
</dbReference>
<name>A0AAP0DNN8_9ASTR</name>
<comment type="caution">
    <text evidence="6">The sequence shown here is derived from an EMBL/GenBank/DDBJ whole genome shotgun (WGS) entry which is preliminary data.</text>
</comment>
<dbReference type="EMBL" id="JBCNJP010000007">
    <property type="protein sequence ID" value="KAK9076383.1"/>
    <property type="molecule type" value="Genomic_DNA"/>
</dbReference>
<keyword evidence="3 4" id="KW-0808">Transferase</keyword>
<evidence type="ECO:0000313" key="7">
    <source>
        <dbReference type="Proteomes" id="UP001408789"/>
    </source>
</evidence>
<protein>
    <recommendedName>
        <fullName evidence="5">Glycosyltransferase</fullName>
        <ecNumber evidence="5">2.4.1.-</ecNumber>
    </recommendedName>
</protein>
<sequence>MERPPHIAIVPSPGMGHLIPLVEFATRLQTTHHISATFIVPTDGPLSVSQRAYLTSLPTGLNHLILPPVNFDDLPPDTKMETRISLMITRSLPSLREAFKSLLVEQPNTTALFIDLFGTDAFDVALEFGVSPYIFFPSTAMALSLFLHLPKLDEMVSCEFKDLAEPVRIPGCIPVRGEDLLDPVQDRKNEAYKWVLHNAKRYKMAEGIAVNSFKELEGGALGALLEDEPGKPKVYPVGPLIQTGSSGDVDGSECLRWLDGQPCGSVLYISFGSGGTLSSTQLNELAYGLELSEQRFIWVVRSPNDKPNATYFNSHGHKDPMGFLPQGFLERTKDIGLVVPSWAPQAQILSHGSTGGFLTHCGWNSILETVVYGVPVIAWPLYAEQKMNAVSLTEGIKVALRPKADENGIVSRVEIARVVKGLLEGEEGKSIRLRIRDLKDAAANVLSKDGCSTKNLDELASKLKAKKKLSI</sequence>
<accession>A0AAP0DNN8</accession>
<dbReference type="FunFam" id="3.40.50.2000:FF:000051">
    <property type="entry name" value="Glycosyltransferase"/>
    <property type="match status" value="1"/>
</dbReference>
<organism evidence="6 7">
    <name type="scientific">Deinandra increscens subsp. villosa</name>
    <dbReference type="NCBI Taxonomy" id="3103831"/>
    <lineage>
        <taxon>Eukaryota</taxon>
        <taxon>Viridiplantae</taxon>
        <taxon>Streptophyta</taxon>
        <taxon>Embryophyta</taxon>
        <taxon>Tracheophyta</taxon>
        <taxon>Spermatophyta</taxon>
        <taxon>Magnoliopsida</taxon>
        <taxon>eudicotyledons</taxon>
        <taxon>Gunneridae</taxon>
        <taxon>Pentapetalae</taxon>
        <taxon>asterids</taxon>
        <taxon>campanulids</taxon>
        <taxon>Asterales</taxon>
        <taxon>Asteraceae</taxon>
        <taxon>Asteroideae</taxon>
        <taxon>Heliantheae alliance</taxon>
        <taxon>Madieae</taxon>
        <taxon>Madiinae</taxon>
        <taxon>Deinandra</taxon>
    </lineage>
</organism>
<reference evidence="6 7" key="1">
    <citation type="submission" date="2024-04" db="EMBL/GenBank/DDBJ databases">
        <title>The reference genome of an endangered Asteraceae, Deinandra increscens subsp. villosa, native to the Central Coast of California.</title>
        <authorList>
            <person name="Guilliams M."/>
            <person name="Hasenstab-Lehman K."/>
            <person name="Meyer R."/>
            <person name="Mcevoy S."/>
        </authorList>
    </citation>
    <scope>NUCLEOTIDE SEQUENCE [LARGE SCALE GENOMIC DNA]</scope>
    <source>
        <tissue evidence="6">Leaf</tissue>
    </source>
</reference>
<evidence type="ECO:0000256" key="5">
    <source>
        <dbReference type="RuleBase" id="RU362057"/>
    </source>
</evidence>
<comment type="similarity">
    <text evidence="1 4">Belongs to the UDP-glycosyltransferase family.</text>
</comment>
<dbReference type="PANTHER" id="PTHR48046:SF6">
    <property type="entry name" value="GLYCOSYLTRANSFERASE"/>
    <property type="match status" value="1"/>
</dbReference>
<keyword evidence="7" id="KW-1185">Reference proteome</keyword>
<dbReference type="PROSITE" id="PS00375">
    <property type="entry name" value="UDPGT"/>
    <property type="match status" value="1"/>
</dbReference>
<gene>
    <name evidence="6" type="ORF">SSX86_004717</name>
</gene>
<evidence type="ECO:0000313" key="6">
    <source>
        <dbReference type="EMBL" id="KAK9076383.1"/>
    </source>
</evidence>
<dbReference type="AlphaFoldDB" id="A0AAP0DNN8"/>
<dbReference type="EC" id="2.4.1.-" evidence="5"/>
<dbReference type="Pfam" id="PF00201">
    <property type="entry name" value="UDPGT"/>
    <property type="match status" value="1"/>
</dbReference>
<evidence type="ECO:0000256" key="3">
    <source>
        <dbReference type="ARBA" id="ARBA00022679"/>
    </source>
</evidence>
<keyword evidence="2 4" id="KW-0328">Glycosyltransferase</keyword>
<dbReference type="Gene3D" id="3.40.50.2000">
    <property type="entry name" value="Glycogen Phosphorylase B"/>
    <property type="match status" value="2"/>
</dbReference>
<dbReference type="CDD" id="cd03784">
    <property type="entry name" value="GT1_Gtf-like"/>
    <property type="match status" value="1"/>
</dbReference>
<dbReference type="GO" id="GO:0008194">
    <property type="term" value="F:UDP-glycosyltransferase activity"/>
    <property type="evidence" value="ECO:0007669"/>
    <property type="project" value="InterPro"/>
</dbReference>
<evidence type="ECO:0000256" key="1">
    <source>
        <dbReference type="ARBA" id="ARBA00009995"/>
    </source>
</evidence>
<evidence type="ECO:0000256" key="4">
    <source>
        <dbReference type="RuleBase" id="RU003718"/>
    </source>
</evidence>
<dbReference type="InterPro" id="IPR002213">
    <property type="entry name" value="UDP_glucos_trans"/>
</dbReference>
<evidence type="ECO:0000256" key="2">
    <source>
        <dbReference type="ARBA" id="ARBA00022676"/>
    </source>
</evidence>
<dbReference type="InterPro" id="IPR035595">
    <property type="entry name" value="UDP_glycos_trans_CS"/>
</dbReference>
<dbReference type="FunFam" id="3.40.50.2000:FF:000054">
    <property type="entry name" value="Glycosyltransferase"/>
    <property type="match status" value="1"/>
</dbReference>